<dbReference type="PANTHER" id="PTHR37938">
    <property type="entry name" value="BLL0215 PROTEIN"/>
    <property type="match status" value="1"/>
</dbReference>
<organism evidence="3 4">
    <name type="scientific">Phocaeicola vulgatus str. 3975 RP4</name>
    <dbReference type="NCBI Taxonomy" id="1339352"/>
    <lineage>
        <taxon>Bacteria</taxon>
        <taxon>Pseudomonadati</taxon>
        <taxon>Bacteroidota</taxon>
        <taxon>Bacteroidia</taxon>
        <taxon>Bacteroidales</taxon>
        <taxon>Bacteroidaceae</taxon>
        <taxon>Phocaeicola</taxon>
    </lineage>
</organism>
<evidence type="ECO:0000313" key="4">
    <source>
        <dbReference type="Proteomes" id="UP000027661"/>
    </source>
</evidence>
<accession>A0A069SU65</accession>
<keyword evidence="1" id="KW-0812">Transmembrane</keyword>
<protein>
    <submittedName>
        <fullName evidence="3">Bacterial PH domain protein</fullName>
    </submittedName>
</protein>
<comment type="caution">
    <text evidence="3">The sequence shown here is derived from an EMBL/GenBank/DDBJ whole genome shotgun (WGS) entry which is preliminary data.</text>
</comment>
<evidence type="ECO:0000313" key="3">
    <source>
        <dbReference type="EMBL" id="KDS55535.1"/>
    </source>
</evidence>
<dbReference type="PANTHER" id="PTHR37938:SF1">
    <property type="entry name" value="BLL0215 PROTEIN"/>
    <property type="match status" value="1"/>
</dbReference>
<dbReference type="PATRIC" id="fig|1339352.3.peg.804"/>
<feature type="transmembrane region" description="Helical" evidence="1">
    <location>
        <begin position="20"/>
        <end position="39"/>
    </location>
</feature>
<keyword evidence="1" id="KW-0472">Membrane</keyword>
<feature type="domain" description="YdbS-like PH" evidence="2">
    <location>
        <begin position="71"/>
        <end position="129"/>
    </location>
</feature>
<dbReference type="Proteomes" id="UP000027661">
    <property type="component" value="Unassembled WGS sequence"/>
</dbReference>
<evidence type="ECO:0000259" key="2">
    <source>
        <dbReference type="Pfam" id="PF03703"/>
    </source>
</evidence>
<dbReference type="Pfam" id="PF03703">
    <property type="entry name" value="bPH_2"/>
    <property type="match status" value="1"/>
</dbReference>
<keyword evidence="1" id="KW-1133">Transmembrane helix</keyword>
<sequence length="147" mass="16630">MSYIQNNLQAGEEIKYKADIHWYIFAYPVILLLLSAFFSSAQTGLFYYVSILLLLSGLFQLIKRILLKMGAEYVVTNKKVILKSGILNRDALELVLNKCEGIRINQSLMGRMLGFGSIVVTTGGVTNKFDFITNPIKFRNEINAQIQ</sequence>
<name>A0A069SU65_PHOVU</name>
<gene>
    <name evidence="3" type="ORF">M099_0830</name>
</gene>
<evidence type="ECO:0000256" key="1">
    <source>
        <dbReference type="SAM" id="Phobius"/>
    </source>
</evidence>
<dbReference type="RefSeq" id="WP_032952481.1">
    <property type="nucleotide sequence ID" value="NZ_JNHM01000012.1"/>
</dbReference>
<dbReference type="AlphaFoldDB" id="A0A069SU65"/>
<reference evidence="3 4" key="1">
    <citation type="submission" date="2014-04" db="EMBL/GenBank/DDBJ databases">
        <authorList>
            <person name="Sears C."/>
            <person name="Carroll K."/>
            <person name="Sack B.R."/>
            <person name="Qadri F."/>
            <person name="Myers L.L."/>
            <person name="Chung G.-T."/>
            <person name="Escheverria P."/>
            <person name="Fraser C.M."/>
            <person name="Sadzewicz L."/>
            <person name="Shefchek K.A."/>
            <person name="Tallon L."/>
            <person name="Das S.P."/>
            <person name="Daugherty S."/>
            <person name="Mongodin E.F."/>
        </authorList>
    </citation>
    <scope>NUCLEOTIDE SEQUENCE [LARGE SCALE GENOMIC DNA]</scope>
    <source>
        <strain evidence="3 4">3975 RP4</strain>
    </source>
</reference>
<dbReference type="InterPro" id="IPR005182">
    <property type="entry name" value="YdbS-like_PH"/>
</dbReference>
<feature type="transmembrane region" description="Helical" evidence="1">
    <location>
        <begin position="45"/>
        <end position="62"/>
    </location>
</feature>
<dbReference type="EMBL" id="JNHM01000012">
    <property type="protein sequence ID" value="KDS55535.1"/>
    <property type="molecule type" value="Genomic_DNA"/>
</dbReference>
<proteinExistence type="predicted"/>